<keyword evidence="5 11" id="KW-0808">Transferase</keyword>
<organism evidence="14 15">
    <name type="scientific">Heliobacterium modesticaldum (strain ATCC 51547 / Ice1)</name>
    <dbReference type="NCBI Taxonomy" id="498761"/>
    <lineage>
        <taxon>Bacteria</taxon>
        <taxon>Bacillati</taxon>
        <taxon>Bacillota</taxon>
        <taxon>Clostridia</taxon>
        <taxon>Eubacteriales</taxon>
        <taxon>Heliobacteriaceae</taxon>
        <taxon>Heliomicrobium</taxon>
    </lineage>
</organism>
<dbReference type="AlphaFoldDB" id="B0TBU2"/>
<dbReference type="PROSITE" id="PS01350">
    <property type="entry name" value="ISPF"/>
    <property type="match status" value="1"/>
</dbReference>
<evidence type="ECO:0000256" key="2">
    <source>
        <dbReference type="ARBA" id="ARBA00001968"/>
    </source>
</evidence>
<comment type="catalytic activity">
    <reaction evidence="1 11">
        <text>4-CDP-2-C-methyl-D-erythritol 2-phosphate = 2-C-methyl-D-erythritol 2,4-cyclic diphosphate + CMP</text>
        <dbReference type="Rhea" id="RHEA:23864"/>
        <dbReference type="ChEBI" id="CHEBI:57919"/>
        <dbReference type="ChEBI" id="CHEBI:58483"/>
        <dbReference type="ChEBI" id="CHEBI:60377"/>
        <dbReference type="EC" id="4.6.1.12"/>
    </reaction>
</comment>
<comment type="pathway">
    <text evidence="11">Isoprenoid biosynthesis; isopentenyl diphosphate biosynthesis via DXP pathway; isopentenyl diphosphate from 1-deoxy-D-xylulose 5-phosphate: step 2/6.</text>
</comment>
<evidence type="ECO:0000256" key="6">
    <source>
        <dbReference type="ARBA" id="ARBA00022695"/>
    </source>
</evidence>
<dbReference type="NCBIfam" id="TIGR00151">
    <property type="entry name" value="ispF"/>
    <property type="match status" value="1"/>
</dbReference>
<dbReference type="NCBIfam" id="TIGR00453">
    <property type="entry name" value="ispD"/>
    <property type="match status" value="1"/>
</dbReference>
<dbReference type="InterPro" id="IPR034683">
    <property type="entry name" value="IspD/TarI"/>
</dbReference>
<evidence type="ECO:0000256" key="9">
    <source>
        <dbReference type="ARBA" id="ARBA00023239"/>
    </source>
</evidence>
<dbReference type="GO" id="GO:0046872">
    <property type="term" value="F:metal ion binding"/>
    <property type="evidence" value="ECO:0007669"/>
    <property type="project" value="UniProtKB-KW"/>
</dbReference>
<feature type="binding site" evidence="11">
    <location>
        <begin position="358"/>
        <end position="360"/>
    </location>
    <ligand>
        <name>4-CDP-2-C-methyl-D-erythritol 2-phosphate</name>
        <dbReference type="ChEBI" id="CHEBI:57919"/>
    </ligand>
</feature>
<evidence type="ECO:0000256" key="3">
    <source>
        <dbReference type="ARBA" id="ARBA00004709"/>
    </source>
</evidence>
<dbReference type="EC" id="2.7.7.60" evidence="11"/>
<dbReference type="InterPro" id="IPR020555">
    <property type="entry name" value="MECDP_synthase_CS"/>
</dbReference>
<dbReference type="Gene3D" id="3.30.1330.50">
    <property type="entry name" value="2-C-methyl-D-erythritol 2,4-cyclodiphosphate synthase"/>
    <property type="match status" value="1"/>
</dbReference>
<dbReference type="Proteomes" id="UP000008550">
    <property type="component" value="Chromosome"/>
</dbReference>
<feature type="binding site" evidence="11">
    <location>
        <position position="310"/>
    </location>
    <ligand>
        <name>a divalent metal cation</name>
        <dbReference type="ChEBI" id="CHEBI:60240"/>
    </ligand>
</feature>
<feature type="binding site" evidence="11">
    <location>
        <position position="344"/>
    </location>
    <ligand>
        <name>a divalent metal cation</name>
        <dbReference type="ChEBI" id="CHEBI:60240"/>
    </ligand>
</feature>
<dbReference type="InterPro" id="IPR003526">
    <property type="entry name" value="MECDP_synthase"/>
</dbReference>
<dbReference type="FunFam" id="3.30.1330.50:FF:000001">
    <property type="entry name" value="2-C-methyl-D-erythritol 2,4-cyclodiphosphate synthase"/>
    <property type="match status" value="1"/>
</dbReference>
<evidence type="ECO:0000256" key="10">
    <source>
        <dbReference type="ARBA" id="ARBA00023268"/>
    </source>
</evidence>
<keyword evidence="7 11" id="KW-0479">Metal-binding</keyword>
<dbReference type="RefSeq" id="WP_012282447.1">
    <property type="nucleotide sequence ID" value="NC_010337.2"/>
</dbReference>
<feature type="site" description="Positions MEP for the nucleophilic attack" evidence="11">
    <location>
        <position position="158"/>
    </location>
</feature>
<dbReference type="PANTHER" id="PTHR43181:SF1">
    <property type="entry name" value="2-C-METHYL-D-ERYTHRITOL 2,4-CYCLODIPHOSPHATE SYNTHASE, CHLOROPLASTIC"/>
    <property type="match status" value="1"/>
</dbReference>
<dbReference type="HAMAP" id="MF_00108">
    <property type="entry name" value="IspD"/>
    <property type="match status" value="1"/>
</dbReference>
<comment type="similarity">
    <text evidence="11">In the N-terminal section; belongs to the IspD/TarI cytidylyltransferase family. IspD subfamily.</text>
</comment>
<dbReference type="HAMAP" id="MF_00107">
    <property type="entry name" value="IspF"/>
    <property type="match status" value="1"/>
</dbReference>
<gene>
    <name evidence="14" type="primary">ispD</name>
    <name evidence="11" type="synonym">ispDF</name>
    <name evidence="14" type="ORF">HM1_1354</name>
</gene>
<dbReference type="eggNOG" id="COG0245">
    <property type="taxonomic scope" value="Bacteria"/>
</dbReference>
<name>B0TBU2_HELMI</name>
<keyword evidence="9 11" id="KW-0456">Lyase</keyword>
<comment type="similarity">
    <text evidence="4">Belongs to the IspF family.</text>
</comment>
<dbReference type="UniPathway" id="UPA00056">
    <property type="reaction ID" value="UER00093"/>
</dbReference>
<keyword evidence="6 11" id="KW-0548">Nucleotidyltransferase</keyword>
<keyword evidence="10 11" id="KW-0511">Multifunctional enzyme</keyword>
<proteinExistence type="inferred from homology"/>
<dbReference type="HOGENOM" id="CLU_042800_2_5_9"/>
<comment type="similarity">
    <text evidence="11">In the C-terminal section; belongs to the IspF family.</text>
</comment>
<feature type="site" description="Transition state stabilizer" evidence="11">
    <location>
        <position position="336"/>
    </location>
</feature>
<feature type="region of interest" description="2-C-methyl-D-erythritol 4-phosphate cytidylyltransferase" evidence="11">
    <location>
        <begin position="1"/>
        <end position="303"/>
    </location>
</feature>
<accession>B0TBU2</accession>
<dbReference type="CDD" id="cd00554">
    <property type="entry name" value="MECDP_synthase"/>
    <property type="match status" value="1"/>
</dbReference>
<evidence type="ECO:0000256" key="4">
    <source>
        <dbReference type="ARBA" id="ARBA00008480"/>
    </source>
</evidence>
<dbReference type="CDD" id="cd02516">
    <property type="entry name" value="CDP-ME_synthetase"/>
    <property type="match status" value="1"/>
</dbReference>
<evidence type="ECO:0000256" key="8">
    <source>
        <dbReference type="ARBA" id="ARBA00023229"/>
    </source>
</evidence>
<sequence>MSKDDCAVIVVAAGRGKRMGAGGNKVLLPLAGQPVLAWTLQGLLAHPDLGPFVLVIHRDDAVKMKELLARYRWSDRVRLVEGGDERIDSVWKGLQALASEDCQWVAVHDGARPLFTPALLSRCIQKARQHRSAVAAVPVKDTIKEAAADGKIIATPDRSGLYAVQTPQVFAYEDLNRAYAAWYASGARKVGPLPTDDAMVMEQAGHPVYLVEGDYENLKLTTPDDLALAEAILARRGVKAPSISPGGEALACQKAAVTAGSPVGSLAGNADGSSDCKPAGSVSGNRSLSGPVPSPADPVGSDIRTGMGYDVHRLVEGRALILGGVDIPYAKGLLGHSDADVLLHAVKDALLGAAGMGDIGRHFPDSDNRYKGISSLRLLQIVGEKLAAKGWTVGHIDATIVAQRPKLAPHIPKMQENIAHTLGIAADRINVKATTTEGLGFAGTGEGIASYAVATVRR</sequence>
<dbReference type="Gene3D" id="3.90.550.10">
    <property type="entry name" value="Spore Coat Polysaccharide Biosynthesis Protein SpsA, Chain A"/>
    <property type="match status" value="1"/>
</dbReference>
<comment type="caution">
    <text evidence="11">Lacks conserved residue(s) required for the propagation of feature annotation.</text>
</comment>
<evidence type="ECO:0000313" key="15">
    <source>
        <dbReference type="Proteomes" id="UP000008550"/>
    </source>
</evidence>
<feature type="site" description="Transition state stabilizer" evidence="11">
    <location>
        <position position="435"/>
    </location>
</feature>
<feature type="region of interest" description="2-C-methyl-D-erythritol 2,4-cyclodiphosphate synthase" evidence="11">
    <location>
        <begin position="304"/>
        <end position="458"/>
    </location>
</feature>
<dbReference type="PANTHER" id="PTHR43181">
    <property type="entry name" value="2-C-METHYL-D-ERYTHRITOL 2,4-CYCLODIPHOSPHATE SYNTHASE, CHLOROPLASTIC"/>
    <property type="match status" value="1"/>
</dbReference>
<dbReference type="InterPro" id="IPR029044">
    <property type="entry name" value="Nucleotide-diphossugar_trans"/>
</dbReference>
<evidence type="ECO:0000256" key="1">
    <source>
        <dbReference type="ARBA" id="ARBA00000200"/>
    </source>
</evidence>
<dbReference type="SUPFAM" id="SSF69765">
    <property type="entry name" value="IpsF-like"/>
    <property type="match status" value="1"/>
</dbReference>
<feature type="binding site" evidence="11">
    <location>
        <begin position="434"/>
        <end position="437"/>
    </location>
    <ligand>
        <name>4-CDP-2-C-methyl-D-erythritol 2-phosphate</name>
        <dbReference type="ChEBI" id="CHEBI:57919"/>
    </ligand>
</feature>
<reference evidence="14 15" key="1">
    <citation type="journal article" date="2008" name="J. Bacteriol.">
        <title>The genome of Heliobacterium modesticaldum, a phototrophic representative of the Firmicutes containing the simplest photosynthetic apparatus.</title>
        <authorList>
            <person name="Sattley W.M."/>
            <person name="Madigan M.T."/>
            <person name="Swingley W.D."/>
            <person name="Cheung P.C."/>
            <person name="Clocksin K.M."/>
            <person name="Conrad A.L."/>
            <person name="Dejesa L.C."/>
            <person name="Honchak B.M."/>
            <person name="Jung D.O."/>
            <person name="Karbach L.E."/>
            <person name="Kurdoglu A."/>
            <person name="Lahiri S."/>
            <person name="Mastrian S.D."/>
            <person name="Page L.E."/>
            <person name="Taylor H.L."/>
            <person name="Wang Z.T."/>
            <person name="Raymond J."/>
            <person name="Chen M."/>
            <person name="Blankenship R.E."/>
            <person name="Touchman J.W."/>
        </authorList>
    </citation>
    <scope>NUCLEOTIDE SEQUENCE [LARGE SCALE GENOMIC DNA]</scope>
    <source>
        <strain evidence="15">ATCC 51547 / Ice1</strain>
    </source>
</reference>
<dbReference type="EMBL" id="CP000930">
    <property type="protein sequence ID" value="ABZ83931.1"/>
    <property type="molecule type" value="Genomic_DNA"/>
</dbReference>
<dbReference type="InterPro" id="IPR001228">
    <property type="entry name" value="IspD"/>
</dbReference>
<dbReference type="EC" id="4.6.1.12" evidence="11"/>
<dbReference type="InterPro" id="IPR026596">
    <property type="entry name" value="IspD/F"/>
</dbReference>
<dbReference type="GO" id="GO:0050518">
    <property type="term" value="F:2-C-methyl-D-erythritol 4-phosphate cytidylyltransferase activity"/>
    <property type="evidence" value="ECO:0007669"/>
    <property type="project" value="UniProtKB-UniRule"/>
</dbReference>
<feature type="binding site" evidence="11">
    <location>
        <begin position="336"/>
        <end position="337"/>
    </location>
    <ligand>
        <name>4-CDP-2-C-methyl-D-erythritol 2-phosphate</name>
        <dbReference type="ChEBI" id="CHEBI:57919"/>
    </ligand>
</feature>
<keyword evidence="15" id="KW-1185">Reference proteome</keyword>
<feature type="binding site" evidence="11">
    <location>
        <position position="441"/>
    </location>
    <ligand>
        <name>4-CDP-2-C-methyl-D-erythritol 2-phosphate</name>
        <dbReference type="ChEBI" id="CHEBI:57919"/>
    </ligand>
</feature>
<feature type="site" description="Positions MEP for the nucleophilic attack" evidence="11">
    <location>
        <position position="219"/>
    </location>
</feature>
<dbReference type="FunFam" id="3.90.550.10:FF:000003">
    <property type="entry name" value="2-C-methyl-D-erythritol 4-phosphate cytidylyltransferase"/>
    <property type="match status" value="1"/>
</dbReference>
<feature type="domain" description="2-C-methyl-D-erythritol 2,4-cyclodiphosphate synthase" evidence="13">
    <location>
        <begin position="303"/>
        <end position="456"/>
    </location>
</feature>
<evidence type="ECO:0000259" key="13">
    <source>
        <dbReference type="Pfam" id="PF02542"/>
    </source>
</evidence>
<feature type="binding site" evidence="11">
    <location>
        <begin position="310"/>
        <end position="312"/>
    </location>
    <ligand>
        <name>4-CDP-2-C-methyl-D-erythritol 2-phosphate</name>
        <dbReference type="ChEBI" id="CHEBI:57919"/>
    </ligand>
</feature>
<evidence type="ECO:0000313" key="14">
    <source>
        <dbReference type="EMBL" id="ABZ83931.1"/>
    </source>
</evidence>
<dbReference type="GO" id="GO:0008685">
    <property type="term" value="F:2-C-methyl-D-erythritol 2,4-cyclodiphosphate synthase activity"/>
    <property type="evidence" value="ECO:0007669"/>
    <property type="project" value="UniProtKB-UniRule"/>
</dbReference>
<comment type="pathway">
    <text evidence="3 11">Isoprenoid biosynthesis; isopentenyl diphosphate biosynthesis via DXP pathway; isopentenyl diphosphate from 1-deoxy-D-xylulose 5-phosphate: step 4/6.</text>
</comment>
<feature type="binding site" evidence="11">
    <location>
        <position position="312"/>
    </location>
    <ligand>
        <name>a divalent metal cation</name>
        <dbReference type="ChEBI" id="CHEBI:60240"/>
    </ligand>
</feature>
<feature type="site" description="Transition state stabilizer" evidence="11">
    <location>
        <position position="18"/>
    </location>
</feature>
<evidence type="ECO:0000256" key="12">
    <source>
        <dbReference type="SAM" id="MobiDB-lite"/>
    </source>
</evidence>
<comment type="function">
    <text evidence="11">Bifunctional enzyme that catalyzes the formation of 4-diphosphocytidyl-2-C-methyl-D-erythritol from CTP and 2-C-methyl-D-erythritol 4-phosphate (MEP) (IspD), and catalyzes the conversion of 4-diphosphocytidyl-2-C-methyl-D-erythritol 2-phosphate (CDP-ME2P) to 2-C-methyl-D-erythritol 2,4-cyclodiphosphate (ME-CPP) with a corresponding release of cytidine 5-monophosphate (CMP) (IspF).</text>
</comment>
<dbReference type="Pfam" id="PF01128">
    <property type="entry name" value="IspD"/>
    <property type="match status" value="1"/>
</dbReference>
<dbReference type="InterPro" id="IPR036571">
    <property type="entry name" value="MECDP_synthase_sf"/>
</dbReference>
<dbReference type="KEGG" id="hmo:HM1_1354"/>
<feature type="binding site" evidence="11">
    <location>
        <begin position="363"/>
        <end position="367"/>
    </location>
    <ligand>
        <name>4-CDP-2-C-methyl-D-erythritol 2-phosphate</name>
        <dbReference type="ChEBI" id="CHEBI:57919"/>
    </ligand>
</feature>
<dbReference type="HAMAP" id="MF_01520">
    <property type="entry name" value="IspDF"/>
    <property type="match status" value="1"/>
</dbReference>
<feature type="region of interest" description="Disordered" evidence="12">
    <location>
        <begin position="267"/>
        <end position="301"/>
    </location>
</feature>
<dbReference type="GO" id="GO:0019288">
    <property type="term" value="P:isopentenyl diphosphate biosynthetic process, methylerythritol 4-phosphate pathway"/>
    <property type="evidence" value="ECO:0007669"/>
    <property type="project" value="UniProtKB-UniRule"/>
</dbReference>
<evidence type="ECO:0000256" key="7">
    <source>
        <dbReference type="ARBA" id="ARBA00022723"/>
    </source>
</evidence>
<comment type="cofactor">
    <cofactor evidence="2 11">
        <name>a divalent metal cation</name>
        <dbReference type="ChEBI" id="CHEBI:60240"/>
    </cofactor>
</comment>
<dbReference type="GO" id="GO:0016114">
    <property type="term" value="P:terpenoid biosynthetic process"/>
    <property type="evidence" value="ECO:0007669"/>
    <property type="project" value="InterPro"/>
</dbReference>
<keyword evidence="8 11" id="KW-0414">Isoprene biosynthesis</keyword>
<dbReference type="STRING" id="498761.HM1_1354"/>
<evidence type="ECO:0000256" key="11">
    <source>
        <dbReference type="HAMAP-Rule" id="MF_01520"/>
    </source>
</evidence>
<protein>
    <recommendedName>
        <fullName evidence="11">Bifunctional enzyme IspD/IspF</fullName>
    </recommendedName>
    <domain>
        <recommendedName>
            <fullName evidence="11">2-C-methyl-D-erythritol 4-phosphate cytidylyltransferase</fullName>
            <ecNumber evidence="11">2.7.7.60</ecNumber>
        </recommendedName>
        <alternativeName>
            <fullName evidence="11">4-diphosphocytidyl-2C-methyl-D-erythritol synthase</fullName>
        </alternativeName>
        <alternativeName>
            <fullName evidence="11">MEP cytidylyltransferase</fullName>
            <shortName evidence="11">MCT</shortName>
        </alternativeName>
    </domain>
    <domain>
        <recommendedName>
            <fullName evidence="11">2-C-methyl-D-erythritol 2,4-cyclodiphosphate synthase</fullName>
            <shortName evidence="11">MECDP-synthase</shortName>
            <shortName evidence="11">MECPP-synthase</shortName>
            <shortName evidence="11">MECPS</shortName>
            <ecNumber evidence="11">4.6.1.12</ecNumber>
        </recommendedName>
    </domain>
</protein>
<dbReference type="Pfam" id="PF02542">
    <property type="entry name" value="YgbB"/>
    <property type="match status" value="1"/>
</dbReference>
<evidence type="ECO:0000256" key="5">
    <source>
        <dbReference type="ARBA" id="ARBA00022679"/>
    </source>
</evidence>
<dbReference type="SUPFAM" id="SSF53448">
    <property type="entry name" value="Nucleotide-diphospho-sugar transferases"/>
    <property type="match status" value="1"/>
</dbReference>
<dbReference type="eggNOG" id="COG1211">
    <property type="taxonomic scope" value="Bacteria"/>
</dbReference>
<comment type="catalytic activity">
    <reaction evidence="11">
        <text>2-C-methyl-D-erythritol 4-phosphate + CTP + H(+) = 4-CDP-2-C-methyl-D-erythritol + diphosphate</text>
        <dbReference type="Rhea" id="RHEA:13429"/>
        <dbReference type="ChEBI" id="CHEBI:15378"/>
        <dbReference type="ChEBI" id="CHEBI:33019"/>
        <dbReference type="ChEBI" id="CHEBI:37563"/>
        <dbReference type="ChEBI" id="CHEBI:57823"/>
        <dbReference type="ChEBI" id="CHEBI:58262"/>
        <dbReference type="EC" id="2.7.7.60"/>
    </reaction>
</comment>
<feature type="site" description="Transition state stabilizer" evidence="11">
    <location>
        <position position="25"/>
    </location>
</feature>